<feature type="domain" description="Nucleotidyl transferase" evidence="10">
    <location>
        <begin position="11"/>
        <end position="260"/>
    </location>
</feature>
<dbReference type="AlphaFoldDB" id="A0A395VAK3"/>
<keyword evidence="2 9" id="KW-0321">Glycogen metabolism</keyword>
<comment type="caution">
    <text evidence="12">The sequence shown here is derived from an EMBL/GenBank/DDBJ whole genome shotgun (WGS) entry which is preliminary data.</text>
</comment>
<dbReference type="SUPFAM" id="SSF53448">
    <property type="entry name" value="Nucleotide-diphospho-sugar transferases"/>
    <property type="match status" value="1"/>
</dbReference>
<feature type="domain" description="Glucose-1-phosphate adenylyltransferase/Bifunctional protein GlmU-like C-terminal hexapeptide" evidence="11">
    <location>
        <begin position="292"/>
        <end position="367"/>
    </location>
</feature>
<keyword evidence="8 9" id="KW-0119">Carbohydrate metabolism</keyword>
<dbReference type="EMBL" id="QRVL01000003">
    <property type="protein sequence ID" value="RGS41247.1"/>
    <property type="molecule type" value="Genomic_DNA"/>
</dbReference>
<proteinExistence type="inferred from homology"/>
<comment type="pathway">
    <text evidence="9">Glycan biosynthesis; glycogen biosynthesis.</text>
</comment>
<evidence type="ECO:0000256" key="8">
    <source>
        <dbReference type="ARBA" id="ARBA00023277"/>
    </source>
</evidence>
<dbReference type="PROSITE" id="PS00810">
    <property type="entry name" value="ADP_GLC_PYROPHOSPH_3"/>
    <property type="match status" value="1"/>
</dbReference>
<keyword evidence="6 9" id="KW-0067">ATP-binding</keyword>
<dbReference type="InterPro" id="IPR011004">
    <property type="entry name" value="Trimer_LpxA-like_sf"/>
</dbReference>
<evidence type="ECO:0000256" key="7">
    <source>
        <dbReference type="ARBA" id="ARBA00023056"/>
    </source>
</evidence>
<evidence type="ECO:0000256" key="2">
    <source>
        <dbReference type="ARBA" id="ARBA00022600"/>
    </source>
</evidence>
<feature type="binding site" evidence="9">
    <location>
        <position position="103"/>
    </location>
    <ligand>
        <name>alpha-D-glucose 1-phosphate</name>
        <dbReference type="ChEBI" id="CHEBI:58601"/>
    </ligand>
</feature>
<evidence type="ECO:0000256" key="5">
    <source>
        <dbReference type="ARBA" id="ARBA00022741"/>
    </source>
</evidence>
<dbReference type="EC" id="2.7.7.27" evidence="9"/>
<comment type="subunit">
    <text evidence="9">Homotetramer.</text>
</comment>
<dbReference type="CDD" id="cd02508">
    <property type="entry name" value="ADP_Glucose_PP"/>
    <property type="match status" value="1"/>
</dbReference>
<dbReference type="GO" id="GO:0005978">
    <property type="term" value="P:glycogen biosynthetic process"/>
    <property type="evidence" value="ECO:0007669"/>
    <property type="project" value="UniProtKB-UniRule"/>
</dbReference>
<dbReference type="InterPro" id="IPR056818">
    <property type="entry name" value="GlmU/GlgC-like_hexapep"/>
</dbReference>
<accession>A0A395VAK3</accession>
<organism evidence="12 13">
    <name type="scientific">Roseburia hominis</name>
    <dbReference type="NCBI Taxonomy" id="301301"/>
    <lineage>
        <taxon>Bacteria</taxon>
        <taxon>Bacillati</taxon>
        <taxon>Bacillota</taxon>
        <taxon>Clostridia</taxon>
        <taxon>Lachnospirales</taxon>
        <taxon>Lachnospiraceae</taxon>
        <taxon>Roseburia</taxon>
    </lineage>
</organism>
<dbReference type="InterPro" id="IPR029044">
    <property type="entry name" value="Nucleotide-diphossugar_trans"/>
</dbReference>
<dbReference type="Proteomes" id="UP000266172">
    <property type="component" value="Unassembled WGS sequence"/>
</dbReference>
<gene>
    <name evidence="9" type="primary">glgC</name>
    <name evidence="12" type="ORF">DWX93_06220</name>
</gene>
<dbReference type="Pfam" id="PF00483">
    <property type="entry name" value="NTP_transferase"/>
    <property type="match status" value="1"/>
</dbReference>
<dbReference type="PROSITE" id="PS00809">
    <property type="entry name" value="ADP_GLC_PYROPHOSPH_2"/>
    <property type="match status" value="1"/>
</dbReference>
<feature type="site" description="Could play a key role in the communication between the regulatory and the substrate sites" evidence="9">
    <location>
        <position position="102"/>
    </location>
</feature>
<comment type="catalytic activity">
    <reaction evidence="9">
        <text>alpha-D-glucose 1-phosphate + ATP + H(+) = ADP-alpha-D-glucose + diphosphate</text>
        <dbReference type="Rhea" id="RHEA:12120"/>
        <dbReference type="ChEBI" id="CHEBI:15378"/>
        <dbReference type="ChEBI" id="CHEBI:30616"/>
        <dbReference type="ChEBI" id="CHEBI:33019"/>
        <dbReference type="ChEBI" id="CHEBI:57498"/>
        <dbReference type="ChEBI" id="CHEBI:58601"/>
        <dbReference type="EC" id="2.7.7.27"/>
    </reaction>
</comment>
<name>A0A395VAK3_9FIRM</name>
<feature type="binding site" evidence="9">
    <location>
        <begin position="183"/>
        <end position="184"/>
    </location>
    <ligand>
        <name>alpha-D-glucose 1-phosphate</name>
        <dbReference type="ChEBI" id="CHEBI:58601"/>
    </ligand>
</feature>
<keyword evidence="4 9" id="KW-0548">Nucleotidyltransferase</keyword>
<dbReference type="Pfam" id="PF24894">
    <property type="entry name" value="Hexapep_GlmU"/>
    <property type="match status" value="1"/>
</dbReference>
<keyword evidence="7 9" id="KW-0320">Glycogen biosynthesis</keyword>
<evidence type="ECO:0000259" key="10">
    <source>
        <dbReference type="Pfam" id="PF00483"/>
    </source>
</evidence>
<dbReference type="InterPro" id="IPR011831">
    <property type="entry name" value="ADP-Glc_PPase"/>
</dbReference>
<feature type="binding site" evidence="9">
    <location>
        <position position="194"/>
    </location>
    <ligand>
        <name>alpha-D-glucose 1-phosphate</name>
        <dbReference type="ChEBI" id="CHEBI:58601"/>
    </ligand>
</feature>
<dbReference type="PROSITE" id="PS00808">
    <property type="entry name" value="ADP_GLC_PYROPHOSPH_1"/>
    <property type="match status" value="1"/>
</dbReference>
<dbReference type="InterPro" id="IPR005835">
    <property type="entry name" value="NTP_transferase_dom"/>
</dbReference>
<dbReference type="InterPro" id="IPR023049">
    <property type="entry name" value="GlgC_bac"/>
</dbReference>
<dbReference type="HAMAP" id="MF_00624">
    <property type="entry name" value="GlgC"/>
    <property type="match status" value="1"/>
</dbReference>
<sequence>MIDVIRKEMIAMLLAGGQGSRLGVLTAKVAKPAVAFGGKYRIIDFPLSNCINSGIDTVGVLTQYQPLRLNTHIGIGIPWDLDRNSGGVTVLPPYEKSDNSEWYSGTANAIFQNMNYMEQYHPEYVLILSGDHIYKMDYEVMLDFHKENHADVTIATMPVPIEEASRFGIVIADENKKIMDFEEKPEKPRSNLASMGIYIFSWDTLKEALYAMKDQSGCDFGKHIIPYCHENGKRLFAYEYNGYWKDVGTLGSYWEANMELIDLIPEFNLYEEYWKIYTKSDIIEPQYLSADSVVEKSIIGEGTEVYGEVHSSVIGPGVTIGRGAVIRDSIVMKGTTIGENAIIDKSIIAENCQVGANTELGIGEEAPNKLNASIYSFGLVTVGEDSVIPDGVKIGKNTAISGTTDKEDYPNGILESGEVIIKAGDSV</sequence>
<keyword evidence="5 9" id="KW-0547">Nucleotide-binding</keyword>
<evidence type="ECO:0000313" key="12">
    <source>
        <dbReference type="EMBL" id="RGS41247.1"/>
    </source>
</evidence>
<evidence type="ECO:0000256" key="4">
    <source>
        <dbReference type="ARBA" id="ARBA00022695"/>
    </source>
</evidence>
<protein>
    <recommendedName>
        <fullName evidence="9">Glucose-1-phosphate adenylyltransferase</fullName>
        <ecNumber evidence="9">2.7.7.27</ecNumber>
    </recommendedName>
    <alternativeName>
        <fullName evidence="9">ADP-glucose pyrophosphorylase</fullName>
        <shortName evidence="9">ADPGlc PPase</shortName>
    </alternativeName>
    <alternativeName>
        <fullName evidence="9">ADP-glucose synthase</fullName>
    </alternativeName>
</protein>
<dbReference type="SUPFAM" id="SSF51161">
    <property type="entry name" value="Trimeric LpxA-like enzymes"/>
    <property type="match status" value="1"/>
</dbReference>
<dbReference type="InterPro" id="IPR005836">
    <property type="entry name" value="ADP_Glu_pyroP_CS"/>
</dbReference>
<dbReference type="GO" id="GO:0008878">
    <property type="term" value="F:glucose-1-phosphate adenylyltransferase activity"/>
    <property type="evidence" value="ECO:0007669"/>
    <property type="project" value="UniProtKB-UniRule"/>
</dbReference>
<dbReference type="UniPathway" id="UPA00164"/>
<comment type="similarity">
    <text evidence="1 9">Belongs to the bacterial/plant glucose-1-phosphate adenylyltransferase family.</text>
</comment>
<evidence type="ECO:0000259" key="11">
    <source>
        <dbReference type="Pfam" id="PF24894"/>
    </source>
</evidence>
<evidence type="ECO:0000256" key="1">
    <source>
        <dbReference type="ARBA" id="ARBA00010443"/>
    </source>
</evidence>
<dbReference type="CDD" id="cd04651">
    <property type="entry name" value="LbH_G1P_AT_C"/>
    <property type="match status" value="1"/>
</dbReference>
<comment type="function">
    <text evidence="9">Involved in the biosynthesis of ADP-glucose, a building block required for the elongation reactions to produce glycogen. Catalyzes the reaction between ATP and alpha-D-glucose 1-phosphate (G1P) to produce pyrophosphate and ADP-Glc.</text>
</comment>
<evidence type="ECO:0000313" key="13">
    <source>
        <dbReference type="Proteomes" id="UP000266172"/>
    </source>
</evidence>
<dbReference type="NCBIfam" id="TIGR02091">
    <property type="entry name" value="glgC"/>
    <property type="match status" value="1"/>
</dbReference>
<dbReference type="Gene3D" id="3.90.550.10">
    <property type="entry name" value="Spore Coat Polysaccharide Biosynthesis Protein SpsA, Chain A"/>
    <property type="match status" value="1"/>
</dbReference>
<dbReference type="GO" id="GO:0005524">
    <property type="term" value="F:ATP binding"/>
    <property type="evidence" value="ECO:0007669"/>
    <property type="project" value="UniProtKB-KW"/>
</dbReference>
<evidence type="ECO:0000256" key="6">
    <source>
        <dbReference type="ARBA" id="ARBA00022840"/>
    </source>
</evidence>
<reference evidence="12 13" key="1">
    <citation type="submission" date="2018-08" db="EMBL/GenBank/DDBJ databases">
        <title>A genome reference for cultivated species of the human gut microbiota.</title>
        <authorList>
            <person name="Zou Y."/>
            <person name="Xue W."/>
            <person name="Luo G."/>
        </authorList>
    </citation>
    <scope>NUCLEOTIDE SEQUENCE [LARGE SCALE GENOMIC DNA]</scope>
    <source>
        <strain evidence="12 13">AF22-12AC</strain>
    </source>
</reference>
<dbReference type="Gene3D" id="2.160.10.10">
    <property type="entry name" value="Hexapeptide repeat proteins"/>
    <property type="match status" value="1"/>
</dbReference>
<dbReference type="PANTHER" id="PTHR43523:SF2">
    <property type="entry name" value="GLUCOSE-1-PHOSPHATE ADENYLYLTRANSFERASE"/>
    <property type="match status" value="1"/>
</dbReference>
<dbReference type="NCBIfam" id="NF003670">
    <property type="entry name" value="PRK05293.1"/>
    <property type="match status" value="1"/>
</dbReference>
<evidence type="ECO:0000256" key="3">
    <source>
        <dbReference type="ARBA" id="ARBA00022679"/>
    </source>
</evidence>
<feature type="site" description="Could play a key role in the communication between the regulatory and the substrate sites" evidence="9">
    <location>
        <position position="63"/>
    </location>
</feature>
<dbReference type="PANTHER" id="PTHR43523">
    <property type="entry name" value="GLUCOSE-1-PHOSPHATE ADENYLYLTRANSFERASE-RELATED"/>
    <property type="match status" value="1"/>
</dbReference>
<keyword evidence="3 9" id="KW-0808">Transferase</keyword>
<feature type="binding site" evidence="9">
    <location>
        <position position="168"/>
    </location>
    <ligand>
        <name>alpha-D-glucose 1-phosphate</name>
        <dbReference type="ChEBI" id="CHEBI:58601"/>
    </ligand>
</feature>
<evidence type="ECO:0000256" key="9">
    <source>
        <dbReference type="HAMAP-Rule" id="MF_00624"/>
    </source>
</evidence>